<dbReference type="InParanoid" id="W3WK67"/>
<evidence type="ECO:0000256" key="2">
    <source>
        <dbReference type="ARBA" id="ARBA00012759"/>
    </source>
</evidence>
<comment type="catalytic activity">
    <reaction evidence="1">
        <text>Thiol-dependent hydrolysis of ester, thioester, amide, peptide and isopeptide bonds formed by the C-terminal Gly of ubiquitin (a 76-residue protein attached to proteins as an intracellular targeting signal).</text>
        <dbReference type="EC" id="3.4.19.12"/>
    </reaction>
</comment>
<feature type="compositionally biased region" description="Pro residues" evidence="7">
    <location>
        <begin position="502"/>
        <end position="514"/>
    </location>
</feature>
<feature type="compositionally biased region" description="Low complexity" evidence="7">
    <location>
        <begin position="544"/>
        <end position="563"/>
    </location>
</feature>
<keyword evidence="3" id="KW-0645">Protease</keyword>
<keyword evidence="5" id="KW-0378">Hydrolase</keyword>
<dbReference type="Pfam" id="PF10275">
    <property type="entry name" value="Peptidase_C65"/>
    <property type="match status" value="1"/>
</dbReference>
<dbReference type="OrthoDB" id="18915at2759"/>
<evidence type="ECO:0000256" key="4">
    <source>
        <dbReference type="ARBA" id="ARBA00022786"/>
    </source>
</evidence>
<dbReference type="Gene3D" id="1.20.1300.20">
    <property type="entry name" value="Peptidase C65 Otubain, subdomain 2"/>
    <property type="match status" value="1"/>
</dbReference>
<dbReference type="HOGENOM" id="CLU_014832_6_1_1"/>
<dbReference type="eggNOG" id="KOG3991">
    <property type="taxonomic scope" value="Eukaryota"/>
</dbReference>
<dbReference type="GO" id="GO:0004843">
    <property type="term" value="F:cysteine-type deubiquitinase activity"/>
    <property type="evidence" value="ECO:0007669"/>
    <property type="project" value="UniProtKB-EC"/>
</dbReference>
<dbReference type="PANTHER" id="PTHR12931:SF15">
    <property type="entry name" value="UBIQUITIN THIOESTERASE OTUBAIN-LIKE"/>
    <property type="match status" value="1"/>
</dbReference>
<dbReference type="CDD" id="cd22749">
    <property type="entry name" value="Otubain_C65"/>
    <property type="match status" value="1"/>
</dbReference>
<dbReference type="GO" id="GO:0006508">
    <property type="term" value="P:proteolysis"/>
    <property type="evidence" value="ECO:0007669"/>
    <property type="project" value="UniProtKB-KW"/>
</dbReference>
<feature type="compositionally biased region" description="Gly residues" evidence="7">
    <location>
        <begin position="40"/>
        <end position="59"/>
    </location>
</feature>
<dbReference type="InterPro" id="IPR019400">
    <property type="entry name" value="Peptidase_C65_otubain"/>
</dbReference>
<accession>W3WK67</accession>
<evidence type="ECO:0000256" key="5">
    <source>
        <dbReference type="ARBA" id="ARBA00022801"/>
    </source>
</evidence>
<dbReference type="Proteomes" id="UP000030651">
    <property type="component" value="Unassembled WGS sequence"/>
</dbReference>
<feature type="domain" description="OTU" evidence="8">
    <location>
        <begin position="231"/>
        <end position="440"/>
    </location>
</feature>
<name>W3WK67_PESFW</name>
<feature type="compositionally biased region" description="Polar residues" evidence="7">
    <location>
        <begin position="523"/>
        <end position="534"/>
    </location>
</feature>
<reference evidence="10" key="1">
    <citation type="journal article" date="2015" name="BMC Genomics">
        <title>Genomic and transcriptomic analysis of the endophytic fungus Pestalotiopsis fici reveals its lifestyle and high potential for synthesis of natural products.</title>
        <authorList>
            <person name="Wang X."/>
            <person name="Zhang X."/>
            <person name="Liu L."/>
            <person name="Xiang M."/>
            <person name="Wang W."/>
            <person name="Sun X."/>
            <person name="Che Y."/>
            <person name="Guo L."/>
            <person name="Liu G."/>
            <person name="Guo L."/>
            <person name="Wang C."/>
            <person name="Yin W.B."/>
            <person name="Stadler M."/>
            <person name="Zhang X."/>
            <person name="Liu X."/>
        </authorList>
    </citation>
    <scope>NUCLEOTIDE SEQUENCE [LARGE SCALE GENOMIC DNA]</scope>
    <source>
        <strain evidence="10">W106-1 / CGMCC3.15140</strain>
    </source>
</reference>
<sequence length="640" mass="69833">MFQPNPNRIPLFYQSPASYGVNVGNANLPEYTFAPSPMGQGSGGSGSSGGGSSVGGGGANNRSPGLKSGAAAATSSSSSGSTNTTAAASTALTSPIFSSLYDHHNLNHSQQQPQQQQQQQQHQHQHLRFQHHGLPSSPDPPSYHHNHHQKQEQNHQHHPGYATSYDQGSYNVKMEAPSDLAQQEAAARDYQPELKGPYVSDKKSSQAITEEYAKANPVYVAKTVALPLTYTTYRQIQGDGNCGWRAIGFAYFENLVQCGDIDHLQTEFARIMSLNEFIQHTGGFDLYLFEDMVEPTTTLFEEVIKALDQGQDAMPIVLDMWNGPASDGMIYHLRLLAASWLKGNLPQYEAFITGDATTYCDQWIMPVNKEIDQIALDLLFNVFLKPADIVLEIAYLDTSPGTEVNTHRWPDEAKSKDPAELGFMINLLYRPDHYDILYREQVLAPQPAAPPAAPASVQVNRVSSLSHHHDIQSNVSSLGAFSTMNMGALSMIPGFGVGGPPPSSFPPLGSPPISPMESAFSPPAQTSWIPQYTESPAVAQSPLSPTHSVPSQPSPQPQTQDATSLTSLRFSKHMFPVPGGAEASPQPPDPAFQVQTNIFKQSYYNTAHYNNPHFQPEEYKPDQDEDAPTGRMANRKKSSS</sequence>
<dbReference type="OMA" id="WMKLNPH"/>
<dbReference type="GO" id="GO:0043130">
    <property type="term" value="F:ubiquitin binding"/>
    <property type="evidence" value="ECO:0007669"/>
    <property type="project" value="TreeGrafter"/>
</dbReference>
<feature type="region of interest" description="Disordered" evidence="7">
    <location>
        <begin position="34"/>
        <end position="86"/>
    </location>
</feature>
<dbReference type="PANTHER" id="PTHR12931">
    <property type="entry name" value="UBIQUITIN THIOLESTERASE PROTEIN OTUB"/>
    <property type="match status" value="1"/>
</dbReference>
<evidence type="ECO:0000256" key="1">
    <source>
        <dbReference type="ARBA" id="ARBA00000707"/>
    </source>
</evidence>
<dbReference type="EMBL" id="KI912120">
    <property type="protein sequence ID" value="ETS74174.1"/>
    <property type="molecule type" value="Genomic_DNA"/>
</dbReference>
<feature type="region of interest" description="Disordered" evidence="7">
    <location>
        <begin position="502"/>
        <end position="563"/>
    </location>
</feature>
<feature type="compositionally biased region" description="Polar residues" evidence="7">
    <location>
        <begin position="603"/>
        <end position="613"/>
    </location>
</feature>
<dbReference type="SUPFAM" id="SSF54001">
    <property type="entry name" value="Cysteine proteinases"/>
    <property type="match status" value="1"/>
</dbReference>
<evidence type="ECO:0000259" key="8">
    <source>
        <dbReference type="PROSITE" id="PS50802"/>
    </source>
</evidence>
<dbReference type="STRING" id="1229662.W3WK67"/>
<dbReference type="Gene3D" id="3.30.200.60">
    <property type="entry name" value="Peptidase C65 Otubain, subdomain 1"/>
    <property type="match status" value="1"/>
</dbReference>
<feature type="compositionally biased region" description="Low complexity" evidence="7">
    <location>
        <begin position="68"/>
        <end position="86"/>
    </location>
</feature>
<keyword evidence="4" id="KW-0833">Ubl conjugation pathway</keyword>
<feature type="region of interest" description="Disordered" evidence="7">
    <location>
        <begin position="107"/>
        <end position="167"/>
    </location>
</feature>
<dbReference type="GO" id="GO:0005634">
    <property type="term" value="C:nucleus"/>
    <property type="evidence" value="ECO:0007669"/>
    <property type="project" value="TreeGrafter"/>
</dbReference>
<feature type="compositionally biased region" description="Low complexity" evidence="7">
    <location>
        <begin position="107"/>
        <end position="122"/>
    </location>
</feature>
<feature type="region of interest" description="Disordered" evidence="7">
    <location>
        <begin position="603"/>
        <end position="640"/>
    </location>
</feature>
<dbReference type="InterPro" id="IPR003323">
    <property type="entry name" value="OTU_dom"/>
</dbReference>
<keyword evidence="6" id="KW-0788">Thiol protease</keyword>
<gene>
    <name evidence="9" type="ORF">PFICI_14040</name>
</gene>
<dbReference type="GO" id="GO:0071108">
    <property type="term" value="P:protein K48-linked deubiquitination"/>
    <property type="evidence" value="ECO:0007669"/>
    <property type="project" value="TreeGrafter"/>
</dbReference>
<evidence type="ECO:0000256" key="7">
    <source>
        <dbReference type="SAM" id="MobiDB-lite"/>
    </source>
</evidence>
<evidence type="ECO:0000256" key="6">
    <source>
        <dbReference type="ARBA" id="ARBA00022807"/>
    </source>
</evidence>
<organism evidence="9 10">
    <name type="scientific">Pestalotiopsis fici (strain W106-1 / CGMCC3.15140)</name>
    <dbReference type="NCBI Taxonomy" id="1229662"/>
    <lineage>
        <taxon>Eukaryota</taxon>
        <taxon>Fungi</taxon>
        <taxon>Dikarya</taxon>
        <taxon>Ascomycota</taxon>
        <taxon>Pezizomycotina</taxon>
        <taxon>Sordariomycetes</taxon>
        <taxon>Xylariomycetidae</taxon>
        <taxon>Amphisphaeriales</taxon>
        <taxon>Sporocadaceae</taxon>
        <taxon>Pestalotiopsis</taxon>
    </lineage>
</organism>
<dbReference type="EC" id="3.4.19.12" evidence="2"/>
<dbReference type="KEGG" id="pfy:PFICI_14040"/>
<dbReference type="AlphaFoldDB" id="W3WK67"/>
<evidence type="ECO:0000256" key="3">
    <source>
        <dbReference type="ARBA" id="ARBA00022670"/>
    </source>
</evidence>
<dbReference type="PROSITE" id="PS50802">
    <property type="entry name" value="OTU"/>
    <property type="match status" value="1"/>
</dbReference>
<dbReference type="InterPro" id="IPR038765">
    <property type="entry name" value="Papain-like_cys_pep_sf"/>
</dbReference>
<dbReference type="InterPro" id="IPR042468">
    <property type="entry name" value="Peptidase_C65_otubain_sub1"/>
</dbReference>
<keyword evidence="10" id="KW-1185">Reference proteome</keyword>
<dbReference type="InterPro" id="IPR042467">
    <property type="entry name" value="Peptidase_C65_otubain_sub2"/>
</dbReference>
<dbReference type="RefSeq" id="XP_007840812.1">
    <property type="nucleotide sequence ID" value="XM_007842621.1"/>
</dbReference>
<protein>
    <recommendedName>
        <fullName evidence="2">ubiquitinyl hydrolase 1</fullName>
        <ecNumber evidence="2">3.4.19.12</ecNumber>
    </recommendedName>
</protein>
<evidence type="ECO:0000313" key="9">
    <source>
        <dbReference type="EMBL" id="ETS74174.1"/>
    </source>
</evidence>
<evidence type="ECO:0000313" key="10">
    <source>
        <dbReference type="Proteomes" id="UP000030651"/>
    </source>
</evidence>
<dbReference type="GeneID" id="19279053"/>
<proteinExistence type="predicted"/>